<dbReference type="Proteomes" id="UP000606274">
    <property type="component" value="Unassembled WGS sequence"/>
</dbReference>
<evidence type="ECO:0000313" key="1">
    <source>
        <dbReference type="EMBL" id="KAF7701860.1"/>
    </source>
</evidence>
<gene>
    <name evidence="1" type="ORF">HF521_001143</name>
</gene>
<reference evidence="1" key="1">
    <citation type="submission" date="2020-08" db="EMBL/GenBank/DDBJ databases">
        <title>Chromosome-level assembly of Southern catfish (Silurus meridionalis) provides insights into visual adaptation to the nocturnal and benthic lifestyles.</title>
        <authorList>
            <person name="Zhang Y."/>
            <person name="Wang D."/>
            <person name="Peng Z."/>
        </authorList>
    </citation>
    <scope>NUCLEOTIDE SEQUENCE</scope>
    <source>
        <strain evidence="1">SWU-2019-XX</strain>
        <tissue evidence="1">Muscle</tissue>
    </source>
</reference>
<keyword evidence="2" id="KW-1185">Reference proteome</keyword>
<evidence type="ECO:0000313" key="2">
    <source>
        <dbReference type="Proteomes" id="UP000606274"/>
    </source>
</evidence>
<organism evidence="1 2">
    <name type="scientific">Silurus meridionalis</name>
    <name type="common">Southern catfish</name>
    <name type="synonym">Silurus soldatovi meridionalis</name>
    <dbReference type="NCBI Taxonomy" id="175797"/>
    <lineage>
        <taxon>Eukaryota</taxon>
        <taxon>Metazoa</taxon>
        <taxon>Chordata</taxon>
        <taxon>Craniata</taxon>
        <taxon>Vertebrata</taxon>
        <taxon>Euteleostomi</taxon>
        <taxon>Actinopterygii</taxon>
        <taxon>Neopterygii</taxon>
        <taxon>Teleostei</taxon>
        <taxon>Ostariophysi</taxon>
        <taxon>Siluriformes</taxon>
        <taxon>Siluridae</taxon>
        <taxon>Silurus</taxon>
    </lineage>
</organism>
<dbReference type="AlphaFoldDB" id="A0A8T0B658"/>
<protein>
    <submittedName>
        <fullName evidence="1">Uncharacterized protein</fullName>
    </submittedName>
</protein>
<dbReference type="EMBL" id="JABFDY010000010">
    <property type="protein sequence ID" value="KAF7701860.1"/>
    <property type="molecule type" value="Genomic_DNA"/>
</dbReference>
<comment type="caution">
    <text evidence="1">The sequence shown here is derived from an EMBL/GenBank/DDBJ whole genome shotgun (WGS) entry which is preliminary data.</text>
</comment>
<sequence length="133" mass="15302">MSEMGSFKKLDDTKFTILKGGPYTPGNSPKNKHAFSPVKKLLESKQGLPHDSELLKIPPVLGELCRIVSKDNTAYIKEVKERWDTFQSLTVFYSIMKKVMKPQMKFNTEERAINMLKSLPRSWDESVRPCFMS</sequence>
<accession>A0A8T0B658</accession>
<proteinExistence type="predicted"/>
<name>A0A8T0B658_SILME</name>